<reference evidence="1 3" key="1">
    <citation type="submission" date="2016-10" db="EMBL/GenBank/DDBJ databases">
        <title>Draft genome sequences of four alkaliphilic bacteria belonging to the Anaerobacillus genus.</title>
        <authorList>
            <person name="Bassil N.M."/>
            <person name="Lloyd J.R."/>
        </authorList>
    </citation>
    <scope>NUCLEOTIDE SEQUENCE [LARGE SCALE GENOMIC DNA]</scope>
    <source>
        <strain evidence="1 3">NB2006</strain>
    </source>
</reference>
<dbReference type="AlphaFoldDB" id="A0A1S2MFS8"/>
<keyword evidence="3" id="KW-1185">Reference proteome</keyword>
<dbReference type="OrthoDB" id="2967812at2"/>
<dbReference type="EMBL" id="CP063356">
    <property type="protein sequence ID" value="QOY36081.1"/>
    <property type="molecule type" value="Genomic_DNA"/>
</dbReference>
<organism evidence="1 3">
    <name type="scientific">Anaerobacillus isosaccharinicus</name>
    <dbReference type="NCBI Taxonomy" id="1532552"/>
    <lineage>
        <taxon>Bacteria</taxon>
        <taxon>Bacillati</taxon>
        <taxon>Bacillota</taxon>
        <taxon>Bacilli</taxon>
        <taxon>Bacillales</taxon>
        <taxon>Bacillaceae</taxon>
        <taxon>Anaerobacillus</taxon>
    </lineage>
</organism>
<gene>
    <name evidence="1" type="ORF">AWH56_01415</name>
    <name evidence="2" type="ORF">AWH56_026160</name>
</gene>
<reference evidence="2 3" key="3">
    <citation type="journal article" date="2019" name="Int. J. Syst. Evol. Microbiol.">
        <title>Anaerobacillus isosaccharinicus sp. nov., an alkaliphilic bacterium which degrades isosaccharinic acid.</title>
        <authorList>
            <person name="Bassil N.M."/>
            <person name="Lloyd J.R."/>
        </authorList>
    </citation>
    <scope>NUCLEOTIDE SEQUENCE [LARGE SCALE GENOMIC DNA]</scope>
    <source>
        <strain evidence="2 3">NB2006</strain>
    </source>
</reference>
<dbReference type="EMBL" id="LQXD01000002">
    <property type="protein sequence ID" value="OIJ23273.1"/>
    <property type="molecule type" value="Genomic_DNA"/>
</dbReference>
<sequence>MDKRVKKFKDGLQISYYEFSKDIVCVEVYQHGKNMGQFCSDVSYFEEWDETDLLQLTETHIKQVKNAKTPDNKNRKKIDQYEIEYYNHFDDMFCVNVYKDDTQIGAFCSDRYSFEEWMEEGALLSVIESQIQ</sequence>
<name>A0A1S2MFS8_9BACI</name>
<evidence type="ECO:0000313" key="2">
    <source>
        <dbReference type="EMBL" id="QOY36081.1"/>
    </source>
</evidence>
<proteinExistence type="predicted"/>
<reference evidence="2" key="4">
    <citation type="submission" date="2020-10" db="EMBL/GenBank/DDBJ databases">
        <authorList>
            <person name="Bassil N.M."/>
            <person name="Lloyd J.R."/>
        </authorList>
    </citation>
    <scope>NUCLEOTIDE SEQUENCE</scope>
    <source>
        <strain evidence="2">NB2006</strain>
    </source>
</reference>
<dbReference type="KEGG" id="aia:AWH56_026160"/>
<protein>
    <submittedName>
        <fullName evidence="1">Uncharacterized protein</fullName>
    </submittedName>
</protein>
<accession>A0A1S2MFS8</accession>
<evidence type="ECO:0000313" key="1">
    <source>
        <dbReference type="EMBL" id="OIJ23273.1"/>
    </source>
</evidence>
<dbReference type="Proteomes" id="UP000180175">
    <property type="component" value="Chromosome"/>
</dbReference>
<dbReference type="RefSeq" id="WP_071315476.1">
    <property type="nucleotide sequence ID" value="NZ_CP063356.2"/>
</dbReference>
<reference evidence="2 3" key="2">
    <citation type="journal article" date="2017" name="Genome Announc.">
        <title>Draft Genome Sequences of Four Alkaliphilic Bacteria Belonging to the Anaerobacillus Genus.</title>
        <authorList>
            <person name="Bassil N.M."/>
            <person name="Lloyd J.R."/>
        </authorList>
    </citation>
    <scope>NUCLEOTIDE SEQUENCE [LARGE SCALE GENOMIC DNA]</scope>
    <source>
        <strain evidence="2 3">NB2006</strain>
    </source>
</reference>
<evidence type="ECO:0000313" key="3">
    <source>
        <dbReference type="Proteomes" id="UP000180175"/>
    </source>
</evidence>